<reference evidence="2" key="1">
    <citation type="submission" date="2021-02" db="EMBL/GenBank/DDBJ databases">
        <title>Genome sequence Cadophora malorum strain M34.</title>
        <authorList>
            <person name="Stefanovic E."/>
            <person name="Vu D."/>
            <person name="Scully C."/>
            <person name="Dijksterhuis J."/>
            <person name="Roader J."/>
            <person name="Houbraken J."/>
        </authorList>
    </citation>
    <scope>NUCLEOTIDE SEQUENCE</scope>
    <source>
        <strain evidence="2">M34</strain>
    </source>
</reference>
<dbReference type="Proteomes" id="UP000664132">
    <property type="component" value="Unassembled WGS sequence"/>
</dbReference>
<dbReference type="SUPFAM" id="SSF51338">
    <property type="entry name" value="Composite domain of metallo-dependent hydrolases"/>
    <property type="match status" value="2"/>
</dbReference>
<dbReference type="SUPFAM" id="SSF51556">
    <property type="entry name" value="Metallo-dependent hydrolases"/>
    <property type="match status" value="1"/>
</dbReference>
<evidence type="ECO:0000313" key="3">
    <source>
        <dbReference type="Proteomes" id="UP000664132"/>
    </source>
</evidence>
<dbReference type="Gene3D" id="3.40.50.10910">
    <property type="entry name" value="Amidohydrolase"/>
    <property type="match status" value="1"/>
</dbReference>
<dbReference type="PANTHER" id="PTHR43135:SF3">
    <property type="entry name" value="ALPHA-D-RIBOSE 1-METHYLPHOSPHONATE 5-TRIPHOSPHATE DIPHOSPHATASE"/>
    <property type="match status" value="1"/>
</dbReference>
<organism evidence="2 3">
    <name type="scientific">Cadophora malorum</name>
    <dbReference type="NCBI Taxonomy" id="108018"/>
    <lineage>
        <taxon>Eukaryota</taxon>
        <taxon>Fungi</taxon>
        <taxon>Dikarya</taxon>
        <taxon>Ascomycota</taxon>
        <taxon>Pezizomycotina</taxon>
        <taxon>Leotiomycetes</taxon>
        <taxon>Helotiales</taxon>
        <taxon>Ploettnerulaceae</taxon>
        <taxon>Cadophora</taxon>
    </lineage>
</organism>
<dbReference type="InterPro" id="IPR051781">
    <property type="entry name" value="Metallo-dep_Hydrolase"/>
</dbReference>
<accession>A0A8H7TAH4</accession>
<evidence type="ECO:0000259" key="1">
    <source>
        <dbReference type="Pfam" id="PF01979"/>
    </source>
</evidence>
<gene>
    <name evidence="2" type="ORF">IFR04_011362</name>
</gene>
<dbReference type="Gene3D" id="2.30.40.10">
    <property type="entry name" value="Urease, subunit C, domain 1"/>
    <property type="match status" value="1"/>
</dbReference>
<dbReference type="Gene3D" id="3.30.110.90">
    <property type="entry name" value="Amidohydrolase"/>
    <property type="match status" value="1"/>
</dbReference>
<comment type="caution">
    <text evidence="2">The sequence shown here is derived from an EMBL/GenBank/DDBJ whole genome shotgun (WGS) entry which is preliminary data.</text>
</comment>
<dbReference type="InterPro" id="IPR032466">
    <property type="entry name" value="Metal_Hydrolase"/>
</dbReference>
<dbReference type="OrthoDB" id="5595695at2759"/>
<protein>
    <recommendedName>
        <fullName evidence="1">Amidohydrolase-related domain-containing protein</fullName>
    </recommendedName>
</protein>
<dbReference type="Gene3D" id="1.20.58.520">
    <property type="entry name" value="Amidohydrolase"/>
    <property type="match status" value="1"/>
</dbReference>
<dbReference type="EMBL" id="JAFJYH010000220">
    <property type="protein sequence ID" value="KAG4415490.1"/>
    <property type="molecule type" value="Genomic_DNA"/>
</dbReference>
<dbReference type="GO" id="GO:0016810">
    <property type="term" value="F:hydrolase activity, acting on carbon-nitrogen (but not peptide) bonds"/>
    <property type="evidence" value="ECO:0007669"/>
    <property type="project" value="InterPro"/>
</dbReference>
<name>A0A8H7TAH4_9HELO</name>
<dbReference type="PANTHER" id="PTHR43135">
    <property type="entry name" value="ALPHA-D-RIBOSE 1-METHYLPHOSPHONATE 5-TRIPHOSPHATE DIPHOSPHATASE"/>
    <property type="match status" value="1"/>
</dbReference>
<dbReference type="AlphaFoldDB" id="A0A8H7TAH4"/>
<evidence type="ECO:0000313" key="2">
    <source>
        <dbReference type="EMBL" id="KAG4415490.1"/>
    </source>
</evidence>
<dbReference type="InterPro" id="IPR006680">
    <property type="entry name" value="Amidohydro-rel"/>
</dbReference>
<feature type="domain" description="Amidohydrolase-related" evidence="1">
    <location>
        <begin position="58"/>
        <end position="430"/>
    </location>
</feature>
<dbReference type="Pfam" id="PF01979">
    <property type="entry name" value="Amidohydro_1"/>
    <property type="match status" value="1"/>
</dbReference>
<proteinExistence type="predicted"/>
<sequence length="434" mass="46841">MPTTTLIHSTRIFSGTTLLTSSGSILFSTSPPTILSLHLSNPTPLPPADIVINGTGHTILPGLIDGHVHCHKGVPELAKAIKFGVTTVCDMYSEVENVEGVKRALGTWERGDGEEGMEEGRGRNDVANFRSACLPATVEGGWPEPVLRATVVDGDVADKWIARWPKLKTAEDAEAFVKLNISRGADYIKLMHESGSVMAHTGPLPTPSIALQASVIASAHAHNKITLAHALSMKDTLAVLEAGTDGLAHCFCDEMPTKELVEAYKKHDSFLIPTLIVVATLTGEETDSSEDFLNSDLAKKHLGEEEKTCFCQRMMMGKKECKVEYAYQTVRLLKENGLDIVAGTDTATGLKGTAFGLSLHQELTLYVERCGFSPIDALSSATSVSARRFRMSDRGVLKEGFRADVLMVKGDPTVDIRDLGNVEGVWRGGERLAV</sequence>
<keyword evidence="3" id="KW-1185">Reference proteome</keyword>
<dbReference type="InterPro" id="IPR011059">
    <property type="entry name" value="Metal-dep_hydrolase_composite"/>
</dbReference>